<feature type="domain" description="CARDB" evidence="1">
    <location>
        <begin position="145"/>
        <end position="245"/>
    </location>
</feature>
<accession>A0A1Y1S0T2</accession>
<name>A0A1Y1S0T2_9SPIO</name>
<dbReference type="InterPro" id="IPR011635">
    <property type="entry name" value="CARDB"/>
</dbReference>
<comment type="caution">
    <text evidence="2">The sequence shown here is derived from an EMBL/GenBank/DDBJ whole genome shotgun (WGS) entry which is preliminary data.</text>
</comment>
<organism evidence="2 3">
    <name type="scientific">Marispirochaeta aestuarii</name>
    <dbReference type="NCBI Taxonomy" id="1963862"/>
    <lineage>
        <taxon>Bacteria</taxon>
        <taxon>Pseudomonadati</taxon>
        <taxon>Spirochaetota</taxon>
        <taxon>Spirochaetia</taxon>
        <taxon>Spirochaetales</taxon>
        <taxon>Spirochaetaceae</taxon>
        <taxon>Marispirochaeta</taxon>
    </lineage>
</organism>
<dbReference type="Gene3D" id="3.90.70.10">
    <property type="entry name" value="Cysteine proteinases"/>
    <property type="match status" value="1"/>
</dbReference>
<dbReference type="SUPFAM" id="SSF54001">
    <property type="entry name" value="Cysteine proteinases"/>
    <property type="match status" value="1"/>
</dbReference>
<dbReference type="Gene3D" id="2.60.40.10">
    <property type="entry name" value="Immunoglobulins"/>
    <property type="match status" value="1"/>
</dbReference>
<evidence type="ECO:0000259" key="1">
    <source>
        <dbReference type="Pfam" id="PF07705"/>
    </source>
</evidence>
<proteinExistence type="predicted"/>
<dbReference type="RefSeq" id="WP_083048748.1">
    <property type="nucleotide sequence ID" value="NZ_MWQY01000004.1"/>
</dbReference>
<reference evidence="2 3" key="1">
    <citation type="submission" date="2017-03" db="EMBL/GenBank/DDBJ databases">
        <title>Draft Genome sequence of Marispirochaeta sp. strain JC444.</title>
        <authorList>
            <person name="Shivani Y."/>
            <person name="Subhash Y."/>
            <person name="Sasikala C."/>
            <person name="Ramana C."/>
        </authorList>
    </citation>
    <scope>NUCLEOTIDE SEQUENCE [LARGE SCALE GENOMIC DNA]</scope>
    <source>
        <strain evidence="2 3">JC444</strain>
    </source>
</reference>
<dbReference type="EMBL" id="MWQY01000004">
    <property type="protein sequence ID" value="ORC36900.1"/>
    <property type="molecule type" value="Genomic_DNA"/>
</dbReference>
<evidence type="ECO:0000313" key="3">
    <source>
        <dbReference type="Proteomes" id="UP000192343"/>
    </source>
</evidence>
<dbReference type="PROSITE" id="PS51257">
    <property type="entry name" value="PROKAR_LIPOPROTEIN"/>
    <property type="match status" value="1"/>
</dbReference>
<dbReference type="Proteomes" id="UP000192343">
    <property type="component" value="Unassembled WGS sequence"/>
</dbReference>
<dbReference type="InterPro" id="IPR038765">
    <property type="entry name" value="Papain-like_cys_pep_sf"/>
</dbReference>
<keyword evidence="3" id="KW-1185">Reference proteome</keyword>
<protein>
    <recommendedName>
        <fullName evidence="1">CARDB domain-containing protein</fullName>
    </recommendedName>
</protein>
<dbReference type="InterPro" id="IPR013783">
    <property type="entry name" value="Ig-like_fold"/>
</dbReference>
<sequence length="745" mass="80296">MKKPAAAAVLFYLAIFTAFILTGCSGGGAGGGEQPYAPQSSLDDIILDTDFLQHVYLDITQSQIANTSVDMEYSLTDGSTWVDCTDNPQPVVLTVGTGVWIRNEGDGSSERFLGQVDALSGPDINAGDELYVGVYDAGANTWDDVSSVSPGNILNILAYIQNIGTDACPSGHRFDFYISDDTTITTADTLIRSYVYTSATAAGGTMSFVLTFQVPSGFSAGTYYIGYIADAGNTVSEMNEGNNTSAPEGVTPLIVKDNSAVPGGAVKIYNSWGEGNGWENNADGYYWMPYEVLKNNRMLVSYYYNDFTREYNPTSVLVFSLTHPERDKLRVTVGLGDPADPYMKKTFQSEWNSTDLISGAIPFPANSMILDISEFASGINSYDLFFMVENSSGTSGSLGNLSLELYGDYDSPAIRTLNSVSTTLPATLSANAETTVYLSTAGELTLTEQQQILPMSRSTSLSGITFNERMPSSGEIARNIDRYGVYIPGKNYNTIVKQGFGTGYAPPSRSVWESTRILESIDTGITRGTLPMAVDNSASVYFPPTGNQGSEGSCSAFSVGYYIQTYTEAKEHNWDLSSTSWTGGATGSPSSNLDKIFSPDFIYHQINDGGDNGSNIIQAAGLVTRIGGATWNTMPYDTADSTSWPSEAAWREAPKYRGREPAKYYWDNLSAGYFVIEDDSGIQLLKSLLNAGYCVSTGIAAETVYNGLDINDVVNSAVTWTSTNHAQTIVGYKEGTSWDPSNPDS</sequence>
<dbReference type="STRING" id="1963862.B4O97_04555"/>
<evidence type="ECO:0000313" key="2">
    <source>
        <dbReference type="EMBL" id="ORC36900.1"/>
    </source>
</evidence>
<gene>
    <name evidence="2" type="ORF">B4O97_04555</name>
</gene>
<dbReference type="AlphaFoldDB" id="A0A1Y1S0T2"/>
<dbReference type="Pfam" id="PF07705">
    <property type="entry name" value="CARDB"/>
    <property type="match status" value="1"/>
</dbReference>
<dbReference type="OrthoDB" id="3648721at2"/>